<dbReference type="NCBIfam" id="TIGR00756">
    <property type="entry name" value="PPR"/>
    <property type="match status" value="3"/>
</dbReference>
<dbReference type="PROSITE" id="PS51375">
    <property type="entry name" value="PPR"/>
    <property type="match status" value="5"/>
</dbReference>
<dbReference type="FunFam" id="1.25.40.10:FF:000031">
    <property type="entry name" value="Pentatricopeptide repeat-containing protein mitochondrial"/>
    <property type="match status" value="1"/>
</dbReference>
<dbReference type="Pfam" id="PF13041">
    <property type="entry name" value="PPR_2"/>
    <property type="match status" value="3"/>
</dbReference>
<feature type="repeat" description="PPR" evidence="3">
    <location>
        <begin position="371"/>
        <end position="401"/>
    </location>
</feature>
<dbReference type="AlphaFoldDB" id="A0A200QD05"/>
<keyword evidence="1" id="KW-0677">Repeat</keyword>
<dbReference type="InterPro" id="IPR046848">
    <property type="entry name" value="E_motif"/>
</dbReference>
<evidence type="ECO:0000313" key="5">
    <source>
        <dbReference type="Proteomes" id="UP000195402"/>
    </source>
</evidence>
<dbReference type="InterPro" id="IPR002885">
    <property type="entry name" value="PPR_rpt"/>
</dbReference>
<sequence>MSAKLLRRFEQPLSSLPLLTRINYQQPLPYNYLLNSCSSLRDLKRIHARILTDGFSQNLLLVTKLITLACAFAPNICYARKLFDRIPQRDVFLWNTLIRGYADLGPCEEALILYKNMHFNGLLPDHYTFPFVVRSCAVLSALREGEEVHCNIIKNGFGSDVFVQSSLVTMYSQSGETWNSELVFDEMVEKNIVSWTAMVAGYVQNGFFMKGLGVFKRMVDSGIQPNAVTLVSILPACAGLDLFKLGELIHGYGIKLGDISLINALIAFYGKCIIVGNDEKDERVKRVKRAQSLFDKMVVRNLVSWNAMIAIYEQNNLDDDAINLFLRMQTEKVEFDYITMVSVISACASSGKLNTGRWLHELVTSKGLETNLSITNALIDMYAKCGSIDLARNVFERLPERTVVSWTTMIGACATNGYGEDALEIFSRMLEEKVMPNSFTFIAVLTACRHSGLTEEGRKHYVSMKKDYSIVPGVEHCACMVDLLGRAGQLSEAFEFIERMPVEPDVGVWGALLSGCKIHKNLKMAELVAERLFKLNPQTTTPYILMSNIYEEAGRWEDGARLRNLMEERNLKKTPGRSSVEVSRRFHTFLSGSKSHPS</sequence>
<comment type="caution">
    <text evidence="4">The sequence shown here is derived from an EMBL/GenBank/DDBJ whole genome shotgun (WGS) entry which is preliminary data.</text>
</comment>
<keyword evidence="5" id="KW-1185">Reference proteome</keyword>
<evidence type="ECO:0000256" key="1">
    <source>
        <dbReference type="ARBA" id="ARBA00022737"/>
    </source>
</evidence>
<dbReference type="OMA" id="TGRWLHE"/>
<dbReference type="PANTHER" id="PTHR47926">
    <property type="entry name" value="PENTATRICOPEPTIDE REPEAT-CONTAINING PROTEIN"/>
    <property type="match status" value="1"/>
</dbReference>
<dbReference type="Pfam" id="PF20431">
    <property type="entry name" value="E_motif"/>
    <property type="match status" value="1"/>
</dbReference>
<protein>
    <submittedName>
        <fullName evidence="4">Pentatricopeptide repeat</fullName>
    </submittedName>
</protein>
<dbReference type="FunFam" id="1.25.40.10:FF:000280">
    <property type="entry name" value="Pentatricopeptide repeat-containing protein"/>
    <property type="match status" value="1"/>
</dbReference>
<feature type="repeat" description="PPR" evidence="3">
    <location>
        <begin position="301"/>
        <end position="335"/>
    </location>
</feature>
<accession>A0A200QD05</accession>
<comment type="similarity">
    <text evidence="2">Belongs to the PPR family. PCMP-E subfamily.</text>
</comment>
<dbReference type="OrthoDB" id="185373at2759"/>
<dbReference type="FunFam" id="1.25.40.10:FF:000344">
    <property type="entry name" value="Pentatricopeptide repeat-containing protein"/>
    <property type="match status" value="1"/>
</dbReference>
<dbReference type="InterPro" id="IPR011990">
    <property type="entry name" value="TPR-like_helical_dom_sf"/>
</dbReference>
<dbReference type="InParanoid" id="A0A200QD05"/>
<evidence type="ECO:0000313" key="4">
    <source>
        <dbReference type="EMBL" id="OVA08354.1"/>
    </source>
</evidence>
<gene>
    <name evidence="4" type="ORF">BVC80_209g79</name>
</gene>
<feature type="repeat" description="PPR" evidence="3">
    <location>
        <begin position="402"/>
        <end position="436"/>
    </location>
</feature>
<dbReference type="Proteomes" id="UP000195402">
    <property type="component" value="Unassembled WGS sequence"/>
</dbReference>
<dbReference type="GO" id="GO:0009451">
    <property type="term" value="P:RNA modification"/>
    <property type="evidence" value="ECO:0007669"/>
    <property type="project" value="InterPro"/>
</dbReference>
<dbReference type="Gene3D" id="1.25.40.10">
    <property type="entry name" value="Tetratricopeptide repeat domain"/>
    <property type="match status" value="4"/>
</dbReference>
<feature type="repeat" description="PPR" evidence="3">
    <location>
        <begin position="191"/>
        <end position="225"/>
    </location>
</feature>
<dbReference type="EMBL" id="MVGT01002328">
    <property type="protein sequence ID" value="OVA08354.1"/>
    <property type="molecule type" value="Genomic_DNA"/>
</dbReference>
<dbReference type="InterPro" id="IPR046960">
    <property type="entry name" value="PPR_At4g14850-like_plant"/>
</dbReference>
<evidence type="ECO:0000256" key="2">
    <source>
        <dbReference type="ARBA" id="ARBA00061659"/>
    </source>
</evidence>
<proteinExistence type="inferred from homology"/>
<dbReference type="GO" id="GO:0003723">
    <property type="term" value="F:RNA binding"/>
    <property type="evidence" value="ECO:0007669"/>
    <property type="project" value="InterPro"/>
</dbReference>
<dbReference type="Pfam" id="PF01535">
    <property type="entry name" value="PPR"/>
    <property type="match status" value="3"/>
</dbReference>
<feature type="repeat" description="PPR" evidence="3">
    <location>
        <begin position="90"/>
        <end position="124"/>
    </location>
</feature>
<dbReference type="PANTHER" id="PTHR47926:SF454">
    <property type="entry name" value="REPEAT-CONTAINING PROTEIN, PUTATIVE-RELATED"/>
    <property type="match status" value="1"/>
</dbReference>
<dbReference type="SUPFAM" id="SSF48452">
    <property type="entry name" value="TPR-like"/>
    <property type="match status" value="1"/>
</dbReference>
<name>A0A200QD05_MACCD</name>
<evidence type="ECO:0000256" key="3">
    <source>
        <dbReference type="PROSITE-ProRule" id="PRU00708"/>
    </source>
</evidence>
<organism evidence="4 5">
    <name type="scientific">Macleaya cordata</name>
    <name type="common">Five-seeded plume-poppy</name>
    <name type="synonym">Bocconia cordata</name>
    <dbReference type="NCBI Taxonomy" id="56857"/>
    <lineage>
        <taxon>Eukaryota</taxon>
        <taxon>Viridiplantae</taxon>
        <taxon>Streptophyta</taxon>
        <taxon>Embryophyta</taxon>
        <taxon>Tracheophyta</taxon>
        <taxon>Spermatophyta</taxon>
        <taxon>Magnoliopsida</taxon>
        <taxon>Ranunculales</taxon>
        <taxon>Papaveraceae</taxon>
        <taxon>Papaveroideae</taxon>
        <taxon>Macleaya</taxon>
    </lineage>
</organism>
<reference evidence="4 5" key="1">
    <citation type="journal article" date="2017" name="Mol. Plant">
        <title>The Genome of Medicinal Plant Macleaya cordata Provides New Insights into Benzylisoquinoline Alkaloids Metabolism.</title>
        <authorList>
            <person name="Liu X."/>
            <person name="Liu Y."/>
            <person name="Huang P."/>
            <person name="Ma Y."/>
            <person name="Qing Z."/>
            <person name="Tang Q."/>
            <person name="Cao H."/>
            <person name="Cheng P."/>
            <person name="Zheng Y."/>
            <person name="Yuan Z."/>
            <person name="Zhou Y."/>
            <person name="Liu J."/>
            <person name="Tang Z."/>
            <person name="Zhuo Y."/>
            <person name="Zhang Y."/>
            <person name="Yu L."/>
            <person name="Huang J."/>
            <person name="Yang P."/>
            <person name="Peng Q."/>
            <person name="Zhang J."/>
            <person name="Jiang W."/>
            <person name="Zhang Z."/>
            <person name="Lin K."/>
            <person name="Ro D.K."/>
            <person name="Chen X."/>
            <person name="Xiong X."/>
            <person name="Shang Y."/>
            <person name="Huang S."/>
            <person name="Zeng J."/>
        </authorList>
    </citation>
    <scope>NUCLEOTIDE SEQUENCE [LARGE SCALE GENOMIC DNA]</scope>
    <source>
        <strain evidence="5">cv. BLH2017</strain>
        <tissue evidence="4">Root</tissue>
    </source>
</reference>